<gene>
    <name evidence="9" type="ORF">MANES_15G059500</name>
</gene>
<name>A0A2C9UDI7_MANES</name>
<feature type="region of interest" description="Disordered" evidence="7">
    <location>
        <begin position="1302"/>
        <end position="1356"/>
    </location>
</feature>
<keyword evidence="4" id="KW-0963">Cytoplasm</keyword>
<evidence type="ECO:0000259" key="8">
    <source>
        <dbReference type="Pfam" id="PF03941"/>
    </source>
</evidence>
<feature type="compositionally biased region" description="Basic and acidic residues" evidence="7">
    <location>
        <begin position="1309"/>
        <end position="1323"/>
    </location>
</feature>
<keyword evidence="6" id="KW-0539">Nucleus</keyword>
<sequence length="1658" mass="184971">MFMQIFKRKKRIIEQVKYQTDLFDQHLASKCILDGIAPPSWLWSPSFLFLSSDPNGKIESFWLQKLNLVFVQESTKKELIPGLLLPRPQPANPYSAVHYSLYQKPNAAGNEGFPNASRTEIHASKIGSDDEMSVLSLFPTADTQCTCNGVLEPVCSVTSQDCADARVSDNCPDHAQSLVKIQRSKSRQRALELRNSAEATKSPSCDDNHATVCASQHTRSGINSLQFDHVDELELVKPVDTNTEVCEEEEEEKAKTDDGLKNYMNESLEKCNHVNKLLERVNPSVLSRANLIAEEAKVVDCRGNERNSNVVSDRVTRYRSSISQASTLKKPLEVDISWSVADEDGVRVEAVDKSAKQPNSVKPSFVVSNEFNGSSKAKARDKLTKGQGSNISVGRTTRSGSSIQQPNCVNEYLEMDNACGNGEENDVSKPKQLFNHDNGLRDSVNPIGITYKSPGLRAKVTNCQKVASNDACSQRITRSSSADVYHIIEFPKVDLCSDVIKDGDAVPAQSFRKSSQLPQQFVDGRINLQVLPISQPKFPSCTSSILAQTVVQHNGFWLPSESNSDGSRCGVEVLELRPPSECVMSVKPKQLNFNDVEESSLLETSNSALKNKKGDPGIEIPIFRWNFRCWNPLEGKKLSFERKCFGGETQVRPPNPMFGRRTWWSCEDTFGFRRWSGQLPIKGPLSENGRVFSPYFRASLDRLSSRFSREPRFGSRNHVRPPNLPVVACFGRLNSPPKVGLSALEGSFGRRRCMSFGSGRDFRPPKIRIRGTENRNSEIAASEYFQNQPEVCRFGIDREISKSKGVMYVMMNVRLTTGPGDLKSIWILAPVAIRFRVVTLLDKVTSIGYQEKPNPSIDMPLLEQKLPIKEEKPSSEAHMNDKVGLVDESTVNPVQQKMDEFISQNRNADFYFVGSWPQHKRKKIECQLTNAFFASPTLKIGDAVQSDVGKNPLKDMHRNVEHQRIEEYKVSSSKQQIEISLEGRGRSASTACNLMLEQGTPSVPSLKKLAGEHETGQHTAEEKNLYQFEDELEGRGTEVMPYTEDTILEKKDHLDRKDLSYGSSGSHSQIQSVICSDRKMPEYDGFVMETDDEQLCTSKEGIDFDKLDLPPNGLGRASVLDQLCKSTCLHSSFFDLPATYKLQEALNLCHSLPNGLFENIEQLDSSFRCLNQEVNQALHESHSVSPPLSDSQSAWDLRKLCASPVGKLWGGMPPKSSSSGKRVSSIPELPCISEENEITDGVIGTFLEGVGPEMFISSVTREPLADITENSNPLVSVCEAELNDDRNSIASLHTEFSFSGTCDGQNEVGKQEQKRFTGKDKENQNLPLEGDSFKRGNGSLHGSSSKPKLSGKSGSVNGGLGLSVKESKCNKIASNVTSFIPFVQQKQAVAVVTGKRVIKVKALEAAETAKRLAEKKENDRKMRKEALKLERARFLEEQNLRQLEPKKKKKEQKKREADTAARKRQREEERKEREGKLKHIEEAKKHQLVHEKKVHAEKEQKEDGRTYERKESKDRLGKYNETVKAEEGHNLQTVPNSEPTTTDVSKIDTINAGIIPEDSEALSDCGDNSEVTSYFCKGSDSLICNLFQEQSYEISPYKGSDDEDEEEDDNIRDSKFVPSWASKNHLALVVSSQPQNPESIFPRASFCSISEGNSGEVA</sequence>
<accession>A0A2C9UDI7</accession>
<dbReference type="EMBL" id="CM004401">
    <property type="protein sequence ID" value="OAY28346.1"/>
    <property type="molecule type" value="Genomic_DNA"/>
</dbReference>
<feature type="compositionally biased region" description="Low complexity" evidence="7">
    <location>
        <begin position="1338"/>
        <end position="1355"/>
    </location>
</feature>
<protein>
    <recommendedName>
        <fullName evidence="8">Inner centromere protein ARK-binding domain-containing protein</fullName>
    </recommendedName>
</protein>
<comment type="similarity">
    <text evidence="3">Belongs to the INCENP family.</text>
</comment>
<dbReference type="InterPro" id="IPR050875">
    <property type="entry name" value="Troponin_I"/>
</dbReference>
<evidence type="ECO:0000256" key="7">
    <source>
        <dbReference type="SAM" id="MobiDB-lite"/>
    </source>
</evidence>
<evidence type="ECO:0000256" key="1">
    <source>
        <dbReference type="ARBA" id="ARBA00004123"/>
    </source>
</evidence>
<evidence type="ECO:0000256" key="6">
    <source>
        <dbReference type="ARBA" id="ARBA00023242"/>
    </source>
</evidence>
<feature type="compositionally biased region" description="Basic and acidic residues" evidence="7">
    <location>
        <begin position="1453"/>
        <end position="1529"/>
    </location>
</feature>
<comment type="subcellular location">
    <subcellularLocation>
        <location evidence="2">Cytoplasm</location>
        <location evidence="2">Cytoskeleton</location>
        <location evidence="2">Spindle</location>
    </subcellularLocation>
    <subcellularLocation>
        <location evidence="1">Nucleus</location>
    </subcellularLocation>
</comment>
<feature type="region of interest" description="Disordered" evidence="7">
    <location>
        <begin position="1438"/>
        <end position="1545"/>
    </location>
</feature>
<dbReference type="Pfam" id="PF03941">
    <property type="entry name" value="INCENP_ARK-bind"/>
    <property type="match status" value="1"/>
</dbReference>
<evidence type="ECO:0000256" key="4">
    <source>
        <dbReference type="ARBA" id="ARBA00022490"/>
    </source>
</evidence>
<dbReference type="GO" id="GO:0005819">
    <property type="term" value="C:spindle"/>
    <property type="evidence" value="ECO:0007669"/>
    <property type="project" value="UniProtKB-SubCell"/>
</dbReference>
<proteinExistence type="inferred from homology"/>
<keyword evidence="5" id="KW-0206">Cytoskeleton</keyword>
<feature type="region of interest" description="Disordered" evidence="7">
    <location>
        <begin position="420"/>
        <end position="439"/>
    </location>
</feature>
<evidence type="ECO:0000256" key="5">
    <source>
        <dbReference type="ARBA" id="ARBA00023212"/>
    </source>
</evidence>
<evidence type="ECO:0000256" key="3">
    <source>
        <dbReference type="ARBA" id="ARBA00010042"/>
    </source>
</evidence>
<feature type="region of interest" description="Disordered" evidence="7">
    <location>
        <begin position="376"/>
        <end position="405"/>
    </location>
</feature>
<feature type="compositionally biased region" description="Polar residues" evidence="7">
    <location>
        <begin position="386"/>
        <end position="405"/>
    </location>
</feature>
<reference evidence="9" key="1">
    <citation type="submission" date="2016-02" db="EMBL/GenBank/DDBJ databases">
        <title>WGS assembly of Manihot esculenta.</title>
        <authorList>
            <person name="Bredeson J.V."/>
            <person name="Prochnik S.E."/>
            <person name="Lyons J.B."/>
            <person name="Schmutz J."/>
            <person name="Grimwood J."/>
            <person name="Vrebalov J."/>
            <person name="Bart R.S."/>
            <person name="Amuge T."/>
            <person name="Ferguson M.E."/>
            <person name="Green R."/>
            <person name="Putnam N."/>
            <person name="Stites J."/>
            <person name="Rounsley S."/>
            <person name="Rokhsar D.S."/>
        </authorList>
    </citation>
    <scope>NUCLEOTIDE SEQUENCE [LARGE SCALE GENOMIC DNA]</scope>
    <source>
        <tissue evidence="9">Leaf</tissue>
    </source>
</reference>
<dbReference type="GO" id="GO:0005634">
    <property type="term" value="C:nucleus"/>
    <property type="evidence" value="ECO:0007669"/>
    <property type="project" value="UniProtKB-SubCell"/>
</dbReference>
<feature type="compositionally biased region" description="Polar residues" evidence="7">
    <location>
        <begin position="1530"/>
        <end position="1544"/>
    </location>
</feature>
<dbReference type="PANTHER" id="PTHR13738">
    <property type="entry name" value="TROPONIN I"/>
    <property type="match status" value="1"/>
</dbReference>
<feature type="compositionally biased region" description="Acidic residues" evidence="7">
    <location>
        <begin position="1601"/>
        <end position="1610"/>
    </location>
</feature>
<evidence type="ECO:0000313" key="9">
    <source>
        <dbReference type="EMBL" id="OAY28346.1"/>
    </source>
</evidence>
<organism evidence="9">
    <name type="scientific">Manihot esculenta</name>
    <name type="common">Cassava</name>
    <name type="synonym">Jatropha manihot</name>
    <dbReference type="NCBI Taxonomy" id="3983"/>
    <lineage>
        <taxon>Eukaryota</taxon>
        <taxon>Viridiplantae</taxon>
        <taxon>Streptophyta</taxon>
        <taxon>Embryophyta</taxon>
        <taxon>Tracheophyta</taxon>
        <taxon>Spermatophyta</taxon>
        <taxon>Magnoliopsida</taxon>
        <taxon>eudicotyledons</taxon>
        <taxon>Gunneridae</taxon>
        <taxon>Pentapetalae</taxon>
        <taxon>rosids</taxon>
        <taxon>fabids</taxon>
        <taxon>Malpighiales</taxon>
        <taxon>Euphorbiaceae</taxon>
        <taxon>Crotonoideae</taxon>
        <taxon>Manihoteae</taxon>
        <taxon>Manihot</taxon>
    </lineage>
</organism>
<feature type="domain" description="Inner centromere protein ARK-binding" evidence="8">
    <location>
        <begin position="1600"/>
        <end position="1650"/>
    </location>
</feature>
<dbReference type="PANTHER" id="PTHR13738:SF1">
    <property type="entry name" value="TROPONIN I"/>
    <property type="match status" value="1"/>
</dbReference>
<feature type="region of interest" description="Disordered" evidence="7">
    <location>
        <begin position="1595"/>
        <end position="1616"/>
    </location>
</feature>
<evidence type="ECO:0000256" key="2">
    <source>
        <dbReference type="ARBA" id="ARBA00004186"/>
    </source>
</evidence>
<dbReference type="InterPro" id="IPR005635">
    <property type="entry name" value="Inner_centromere_prot_ARK-bd"/>
</dbReference>